<dbReference type="NCBIfam" id="TIGR01128">
    <property type="entry name" value="holA"/>
    <property type="match status" value="1"/>
</dbReference>
<accession>A0A660SD29</accession>
<dbReference type="GO" id="GO:0006261">
    <property type="term" value="P:DNA-templated DNA replication"/>
    <property type="evidence" value="ECO:0007669"/>
    <property type="project" value="TreeGrafter"/>
</dbReference>
<evidence type="ECO:0000256" key="1">
    <source>
        <dbReference type="ARBA" id="ARBA00022679"/>
    </source>
</evidence>
<keyword evidence="3" id="KW-0235">DNA replication</keyword>
<evidence type="ECO:0000313" key="5">
    <source>
        <dbReference type="EMBL" id="RKX68086.1"/>
    </source>
</evidence>
<dbReference type="InterPro" id="IPR005790">
    <property type="entry name" value="DNA_polIII_delta"/>
</dbReference>
<evidence type="ECO:0000256" key="2">
    <source>
        <dbReference type="ARBA" id="ARBA00022695"/>
    </source>
</evidence>
<dbReference type="PANTHER" id="PTHR34388:SF1">
    <property type="entry name" value="DNA POLYMERASE III SUBUNIT DELTA"/>
    <property type="match status" value="1"/>
</dbReference>
<evidence type="ECO:0000256" key="3">
    <source>
        <dbReference type="ARBA" id="ARBA00022705"/>
    </source>
</evidence>
<comment type="caution">
    <text evidence="5">The sequence shown here is derived from an EMBL/GenBank/DDBJ whole genome shotgun (WGS) entry which is preliminary data.</text>
</comment>
<dbReference type="Gene3D" id="3.40.50.300">
    <property type="entry name" value="P-loop containing nucleotide triphosphate hydrolases"/>
    <property type="match status" value="1"/>
</dbReference>
<dbReference type="GO" id="GO:0003677">
    <property type="term" value="F:DNA binding"/>
    <property type="evidence" value="ECO:0007669"/>
    <property type="project" value="InterPro"/>
</dbReference>
<dbReference type="AlphaFoldDB" id="A0A660SD29"/>
<keyword evidence="2" id="KW-0548">Nucleotidyltransferase</keyword>
<dbReference type="Proteomes" id="UP000282321">
    <property type="component" value="Unassembled WGS sequence"/>
</dbReference>
<dbReference type="GO" id="GO:0003887">
    <property type="term" value="F:DNA-directed DNA polymerase activity"/>
    <property type="evidence" value="ECO:0007669"/>
    <property type="project" value="UniProtKB-KW"/>
</dbReference>
<organism evidence="5 6">
    <name type="scientific">candidate division TA06 bacterium</name>
    <dbReference type="NCBI Taxonomy" id="2250710"/>
    <lineage>
        <taxon>Bacteria</taxon>
        <taxon>Bacteria division TA06</taxon>
    </lineage>
</organism>
<sequence>MNILEFYRNLSNRKYEGINFVLYKDNINRNKIENILKKVYLKGCSVEFNFFIFDLEEQYDISLFSSALQSYSFGCNENLIIVYSFESLNANNREELISYVKKAKNCNIFIFSKEKYKIFNSFNKIEIASVSKRPSDIKTIVKSMSSRRGIELNMKNIDTIVQLYGNDIEKIDSVLEQVELLGEAAAKEPDLFTRIIGEGSQISFYKMSKSFLDKDINGVRENIDNLLNWGVHPVIFLSMFKKMILKIVAVYEGERLRGDYLEEKYERIAREMNKKRIEKLFDLFYNMEYKLRVIGIDRDVIDFYTLEILKAI</sequence>
<keyword evidence="4" id="KW-0239">DNA-directed DNA polymerase</keyword>
<gene>
    <name evidence="5" type="ORF">DRP44_00420</name>
</gene>
<proteinExistence type="predicted"/>
<name>A0A660SD29_UNCT6</name>
<evidence type="ECO:0000256" key="4">
    <source>
        <dbReference type="ARBA" id="ARBA00022932"/>
    </source>
</evidence>
<keyword evidence="1" id="KW-0808">Transferase</keyword>
<dbReference type="EMBL" id="QNBC01000003">
    <property type="protein sequence ID" value="RKX68086.1"/>
    <property type="molecule type" value="Genomic_DNA"/>
</dbReference>
<dbReference type="PANTHER" id="PTHR34388">
    <property type="entry name" value="DNA POLYMERASE III SUBUNIT DELTA"/>
    <property type="match status" value="1"/>
</dbReference>
<evidence type="ECO:0000313" key="6">
    <source>
        <dbReference type="Proteomes" id="UP000282321"/>
    </source>
</evidence>
<dbReference type="InterPro" id="IPR027417">
    <property type="entry name" value="P-loop_NTPase"/>
</dbReference>
<reference evidence="5 6" key="1">
    <citation type="submission" date="2018-06" db="EMBL/GenBank/DDBJ databases">
        <title>Extensive metabolic versatility and redundancy in microbially diverse, dynamic hydrothermal sediments.</title>
        <authorList>
            <person name="Dombrowski N."/>
            <person name="Teske A."/>
            <person name="Baker B.J."/>
        </authorList>
    </citation>
    <scope>NUCLEOTIDE SEQUENCE [LARGE SCALE GENOMIC DNA]</scope>
    <source>
        <strain evidence="5">B35_G9</strain>
    </source>
</reference>
<protein>
    <submittedName>
        <fullName evidence="5">Uncharacterized protein</fullName>
    </submittedName>
</protein>
<dbReference type="GO" id="GO:0009360">
    <property type="term" value="C:DNA polymerase III complex"/>
    <property type="evidence" value="ECO:0007669"/>
    <property type="project" value="TreeGrafter"/>
</dbReference>